<comment type="function">
    <text evidence="2">May be involved in the metabolism of insect hormones and in the breakdown of synthetic insecticides.</text>
</comment>
<keyword evidence="13 15" id="KW-0472">Membrane</keyword>
<gene>
    <name evidence="17" type="ORF">PMACD_LOCUS4269</name>
</gene>
<reference evidence="17" key="1">
    <citation type="submission" date="2021-02" db="EMBL/GenBank/DDBJ databases">
        <authorList>
            <person name="Steward A R."/>
        </authorList>
    </citation>
    <scope>NUCLEOTIDE SEQUENCE</scope>
</reference>
<evidence type="ECO:0000256" key="6">
    <source>
        <dbReference type="ARBA" id="ARBA00022617"/>
    </source>
</evidence>
<feature type="chain" id="PRO_5033010427" description="Cytochrome P450" evidence="16">
    <location>
        <begin position="20"/>
        <end position="532"/>
    </location>
</feature>
<evidence type="ECO:0008006" key="19">
    <source>
        <dbReference type="Google" id="ProtNLM"/>
    </source>
</evidence>
<dbReference type="Gene3D" id="1.10.630.10">
    <property type="entry name" value="Cytochrome P450"/>
    <property type="match status" value="1"/>
</dbReference>
<keyword evidence="9" id="KW-0492">Microsome</keyword>
<feature type="signal peptide" evidence="16">
    <location>
        <begin position="1"/>
        <end position="19"/>
    </location>
</feature>
<evidence type="ECO:0000256" key="1">
    <source>
        <dbReference type="ARBA" id="ARBA00001971"/>
    </source>
</evidence>
<dbReference type="InterPro" id="IPR002401">
    <property type="entry name" value="Cyt_P450_E_grp-I"/>
</dbReference>
<proteinExistence type="inferred from homology"/>
<feature type="transmembrane region" description="Helical" evidence="15">
    <location>
        <begin position="41"/>
        <end position="61"/>
    </location>
</feature>
<dbReference type="InterPro" id="IPR050182">
    <property type="entry name" value="Cytochrome_P450_fam2"/>
</dbReference>
<evidence type="ECO:0000256" key="9">
    <source>
        <dbReference type="ARBA" id="ARBA00022848"/>
    </source>
</evidence>
<evidence type="ECO:0000256" key="5">
    <source>
        <dbReference type="ARBA" id="ARBA00010617"/>
    </source>
</evidence>
<dbReference type="PANTHER" id="PTHR24300:SF376">
    <property type="entry name" value="CYTOCHROME P450 15A1"/>
    <property type="match status" value="1"/>
</dbReference>
<comment type="cofactor">
    <cofactor evidence="1 14">
        <name>heme</name>
        <dbReference type="ChEBI" id="CHEBI:30413"/>
    </cofactor>
</comment>
<evidence type="ECO:0000313" key="17">
    <source>
        <dbReference type="EMBL" id="CAF4815039.1"/>
    </source>
</evidence>
<evidence type="ECO:0000313" key="18">
    <source>
        <dbReference type="Proteomes" id="UP000663880"/>
    </source>
</evidence>
<dbReference type="GO" id="GO:0005789">
    <property type="term" value="C:endoplasmic reticulum membrane"/>
    <property type="evidence" value="ECO:0007669"/>
    <property type="project" value="UniProtKB-SubCell"/>
</dbReference>
<evidence type="ECO:0000256" key="14">
    <source>
        <dbReference type="PIRSR" id="PIRSR602401-1"/>
    </source>
</evidence>
<dbReference type="GO" id="GO:0006082">
    <property type="term" value="P:organic acid metabolic process"/>
    <property type="evidence" value="ECO:0007669"/>
    <property type="project" value="TreeGrafter"/>
</dbReference>
<dbReference type="PRINTS" id="PR00463">
    <property type="entry name" value="EP450I"/>
</dbReference>
<dbReference type="GO" id="GO:0016712">
    <property type="term" value="F:oxidoreductase activity, acting on paired donors, with incorporation or reduction of molecular oxygen, reduced flavin or flavoprotein as one donor, and incorporation of one atom of oxygen"/>
    <property type="evidence" value="ECO:0007669"/>
    <property type="project" value="TreeGrafter"/>
</dbReference>
<evidence type="ECO:0000256" key="16">
    <source>
        <dbReference type="SAM" id="SignalP"/>
    </source>
</evidence>
<evidence type="ECO:0000256" key="3">
    <source>
        <dbReference type="ARBA" id="ARBA00004174"/>
    </source>
</evidence>
<dbReference type="FunFam" id="1.10.630.10:FF:000238">
    <property type="entry name" value="Cytochrome P450 2A6"/>
    <property type="match status" value="1"/>
</dbReference>
<keyword evidence="16" id="KW-0732">Signal</keyword>
<evidence type="ECO:0000256" key="8">
    <source>
        <dbReference type="ARBA" id="ARBA00022824"/>
    </source>
</evidence>
<keyword evidence="8" id="KW-0256">Endoplasmic reticulum</keyword>
<dbReference type="GO" id="GO:0020037">
    <property type="term" value="F:heme binding"/>
    <property type="evidence" value="ECO:0007669"/>
    <property type="project" value="InterPro"/>
</dbReference>
<keyword evidence="15" id="KW-0812">Transmembrane</keyword>
<keyword evidence="18" id="KW-1185">Reference proteome</keyword>
<dbReference type="EMBL" id="CAJOBZ010000007">
    <property type="protein sequence ID" value="CAF4815039.1"/>
    <property type="molecule type" value="Genomic_DNA"/>
</dbReference>
<feature type="binding site" description="axial binding residue" evidence="14">
    <location>
        <position position="475"/>
    </location>
    <ligand>
        <name>heme</name>
        <dbReference type="ChEBI" id="CHEBI:30413"/>
    </ligand>
    <ligandPart>
        <name>Fe</name>
        <dbReference type="ChEBI" id="CHEBI:18248"/>
    </ligandPart>
</feature>
<keyword evidence="6 14" id="KW-0349">Heme</keyword>
<keyword evidence="12" id="KW-0503">Monooxygenase</keyword>
<evidence type="ECO:0000256" key="10">
    <source>
        <dbReference type="ARBA" id="ARBA00023002"/>
    </source>
</evidence>
<keyword evidence="15" id="KW-1133">Transmembrane helix</keyword>
<comment type="caution">
    <text evidence="17">The sequence shown here is derived from an EMBL/GenBank/DDBJ whole genome shotgun (WGS) entry which is preliminary data.</text>
</comment>
<dbReference type="PANTHER" id="PTHR24300">
    <property type="entry name" value="CYTOCHROME P450 508A4-RELATED"/>
    <property type="match status" value="1"/>
</dbReference>
<accession>A0A821Q104</accession>
<dbReference type="GO" id="GO:0008395">
    <property type="term" value="F:steroid hydroxylase activity"/>
    <property type="evidence" value="ECO:0007669"/>
    <property type="project" value="TreeGrafter"/>
</dbReference>
<organism evidence="17 18">
    <name type="scientific">Pieris macdunnoughi</name>
    <dbReference type="NCBI Taxonomy" id="345717"/>
    <lineage>
        <taxon>Eukaryota</taxon>
        <taxon>Metazoa</taxon>
        <taxon>Ecdysozoa</taxon>
        <taxon>Arthropoda</taxon>
        <taxon>Hexapoda</taxon>
        <taxon>Insecta</taxon>
        <taxon>Pterygota</taxon>
        <taxon>Neoptera</taxon>
        <taxon>Endopterygota</taxon>
        <taxon>Lepidoptera</taxon>
        <taxon>Glossata</taxon>
        <taxon>Ditrysia</taxon>
        <taxon>Papilionoidea</taxon>
        <taxon>Pieridae</taxon>
        <taxon>Pierinae</taxon>
        <taxon>Pieris</taxon>
    </lineage>
</organism>
<dbReference type="GO" id="GO:0006805">
    <property type="term" value="P:xenobiotic metabolic process"/>
    <property type="evidence" value="ECO:0007669"/>
    <property type="project" value="TreeGrafter"/>
</dbReference>
<dbReference type="OrthoDB" id="1103324at2759"/>
<evidence type="ECO:0000256" key="11">
    <source>
        <dbReference type="ARBA" id="ARBA00023004"/>
    </source>
</evidence>
<dbReference type="Proteomes" id="UP000663880">
    <property type="component" value="Unassembled WGS sequence"/>
</dbReference>
<dbReference type="AlphaFoldDB" id="A0A821Q104"/>
<protein>
    <recommendedName>
        <fullName evidence="19">Cytochrome P450</fullName>
    </recommendedName>
</protein>
<name>A0A821Q104_9NEOP</name>
<sequence>MIGLLALVALLSLSVICLWKKAYNRHENFPPGPPSLPIYGAYWIIVAKAFNNLALATIRLAKEYNTKLVGLYLGPIPLVLVNDSTLIKEVLNREEFDGRLDTVISRARGFWKILGIFFTDGFFWHTQRRFSLRYMRDWGFGRRCNALEETITHDTKEMIDMVQNGTTTDEEKKIVNGNLIYLPHFFDVPFVNGLVQVFVQKTFARKEYSQLWRLGKSALKFQRSTNDLGGALVITPWIKNLFPNISGYNDLTNGTKGISDFYEELIKDAIDTYEDTHERHFFDAYIKKMKQETEENQRTTYSAEQLQLICTDYTFPTASATEMTLTILLERILLQPELQDKIHEELDRVVGRDRMPTLDDRQNLPFTEACIREMLRFETLVPLGVPHRAMNDTTLGGYDIPEGSSVAVNLVALHMDEKIWGDPQNFRPERFIVDGKVQVSLDKSLPFGAGRQRTCEPSGYVIVHGYYLTSGRRLCAGETYARHSMFLIFAAFMQAFQVSTADGKPLTQPAKRIQGIITTIPEFWVRVTPRIG</sequence>
<dbReference type="InterPro" id="IPR001128">
    <property type="entry name" value="Cyt_P450"/>
</dbReference>
<evidence type="ECO:0000256" key="2">
    <source>
        <dbReference type="ARBA" id="ARBA00003690"/>
    </source>
</evidence>
<dbReference type="Pfam" id="PF00067">
    <property type="entry name" value="p450"/>
    <property type="match status" value="2"/>
</dbReference>
<keyword evidence="7 14" id="KW-0479">Metal-binding</keyword>
<comment type="subcellular location">
    <subcellularLocation>
        <location evidence="4">Endoplasmic reticulum membrane</location>
        <topology evidence="4">Peripheral membrane protein</topology>
    </subcellularLocation>
    <subcellularLocation>
        <location evidence="3">Microsome membrane</location>
        <topology evidence="3">Peripheral membrane protein</topology>
    </subcellularLocation>
</comment>
<keyword evidence="10" id="KW-0560">Oxidoreductase</keyword>
<dbReference type="InterPro" id="IPR036396">
    <property type="entry name" value="Cyt_P450_sf"/>
</dbReference>
<dbReference type="GO" id="GO:0005506">
    <property type="term" value="F:iron ion binding"/>
    <property type="evidence" value="ECO:0007669"/>
    <property type="project" value="InterPro"/>
</dbReference>
<evidence type="ECO:0000256" key="15">
    <source>
        <dbReference type="SAM" id="Phobius"/>
    </source>
</evidence>
<dbReference type="SUPFAM" id="SSF48264">
    <property type="entry name" value="Cytochrome P450"/>
    <property type="match status" value="1"/>
</dbReference>
<evidence type="ECO:0000256" key="13">
    <source>
        <dbReference type="ARBA" id="ARBA00023136"/>
    </source>
</evidence>
<evidence type="ECO:0000256" key="12">
    <source>
        <dbReference type="ARBA" id="ARBA00023033"/>
    </source>
</evidence>
<comment type="similarity">
    <text evidence="5">Belongs to the cytochrome P450 family.</text>
</comment>
<feature type="transmembrane region" description="Helical" evidence="15">
    <location>
        <begin position="107"/>
        <end position="126"/>
    </location>
</feature>
<keyword evidence="11 14" id="KW-0408">Iron</keyword>
<evidence type="ECO:0000256" key="7">
    <source>
        <dbReference type="ARBA" id="ARBA00022723"/>
    </source>
</evidence>
<evidence type="ECO:0000256" key="4">
    <source>
        <dbReference type="ARBA" id="ARBA00004406"/>
    </source>
</evidence>